<sequence>MGRSIIGKWNARHVQAVPGERANNSKCHYFHRMLRRDEVALTRAEATSFQLALCCAVKLTFGLLCCVSLDAAMHSKAPVYSCEKRAKFARRENKKWVRLATVIGYICAVCLPAVALSVYYVGFWDPHYKEKFPPNSSFALSNLGATSASNSGNEIKTPCNAYNIEGTKRKLSPPSRVKQNIRMMKVNNTRDSAMAQSKMSPPKRLVPS</sequence>
<accession>A0A0V1MFQ6</accession>
<keyword evidence="4" id="KW-1185">Reference proteome</keyword>
<evidence type="ECO:0000256" key="1">
    <source>
        <dbReference type="SAM" id="MobiDB-lite"/>
    </source>
</evidence>
<dbReference type="Pfam" id="PF15018">
    <property type="entry name" value="InaF-motif"/>
    <property type="match status" value="1"/>
</dbReference>
<feature type="region of interest" description="Disordered" evidence="1">
    <location>
        <begin position="189"/>
        <end position="208"/>
    </location>
</feature>
<feature type="transmembrane region" description="Helical" evidence="2">
    <location>
        <begin position="96"/>
        <end position="121"/>
    </location>
</feature>
<dbReference type="OrthoDB" id="8113027at2759"/>
<evidence type="ECO:0000256" key="2">
    <source>
        <dbReference type="SAM" id="Phobius"/>
    </source>
</evidence>
<reference evidence="3 4" key="1">
    <citation type="submission" date="2015-01" db="EMBL/GenBank/DDBJ databases">
        <title>Evolution of Trichinella species and genotypes.</title>
        <authorList>
            <person name="Korhonen P.K."/>
            <person name="Edoardo P."/>
            <person name="Giuseppe L.R."/>
            <person name="Gasser R.B."/>
        </authorList>
    </citation>
    <scope>NUCLEOTIDE SEQUENCE [LARGE SCALE GENOMIC DNA]</scope>
    <source>
        <strain evidence="3">ISS1980</strain>
    </source>
</reference>
<proteinExistence type="predicted"/>
<dbReference type="EMBL" id="JYDO01000109">
    <property type="protein sequence ID" value="KRZ70676.1"/>
    <property type="molecule type" value="Genomic_DNA"/>
</dbReference>
<keyword evidence="2" id="KW-1133">Transmembrane helix</keyword>
<name>A0A0V1MFQ6_9BILA</name>
<dbReference type="Proteomes" id="UP000054843">
    <property type="component" value="Unassembled WGS sequence"/>
</dbReference>
<evidence type="ECO:0008006" key="5">
    <source>
        <dbReference type="Google" id="ProtNLM"/>
    </source>
</evidence>
<dbReference type="PANTHER" id="PTHR34929">
    <property type="entry name" value="ZGC:153157"/>
    <property type="match status" value="1"/>
</dbReference>
<feature type="compositionally biased region" description="Polar residues" evidence="1">
    <location>
        <begin position="189"/>
        <end position="199"/>
    </location>
</feature>
<gene>
    <name evidence="3" type="ORF">T10_6099</name>
</gene>
<protein>
    <recommendedName>
        <fullName evidence="5">Transmembrane protein</fullName>
    </recommendedName>
</protein>
<dbReference type="PANTHER" id="PTHR34929:SF1">
    <property type="entry name" value="INAF MOTIF CONTAINING 2"/>
    <property type="match status" value="1"/>
</dbReference>
<organism evidence="3 4">
    <name type="scientific">Trichinella papuae</name>
    <dbReference type="NCBI Taxonomy" id="268474"/>
    <lineage>
        <taxon>Eukaryota</taxon>
        <taxon>Metazoa</taxon>
        <taxon>Ecdysozoa</taxon>
        <taxon>Nematoda</taxon>
        <taxon>Enoplea</taxon>
        <taxon>Dorylaimia</taxon>
        <taxon>Trichinellida</taxon>
        <taxon>Trichinellidae</taxon>
        <taxon>Trichinella</taxon>
    </lineage>
</organism>
<dbReference type="AlphaFoldDB" id="A0A0V1MFQ6"/>
<dbReference type="InterPro" id="IPR029162">
    <property type="entry name" value="InaF-motif"/>
</dbReference>
<comment type="caution">
    <text evidence="3">The sequence shown here is derived from an EMBL/GenBank/DDBJ whole genome shotgun (WGS) entry which is preliminary data.</text>
</comment>
<keyword evidence="2" id="KW-0472">Membrane</keyword>
<evidence type="ECO:0000313" key="4">
    <source>
        <dbReference type="Proteomes" id="UP000054843"/>
    </source>
</evidence>
<keyword evidence="2" id="KW-0812">Transmembrane</keyword>
<evidence type="ECO:0000313" key="3">
    <source>
        <dbReference type="EMBL" id="KRZ70676.1"/>
    </source>
</evidence>